<sequence>MTRVPALEEFEGTWSLSRVIEDTQADVTGRLSGTVNFLPKPDGLIYEEQGTLVYGDQTPLTATRRYIWRPEHTMMKVEDGPDRPVTNIAVLFDDGRPFHVIETHRSMPDDNHHCDPDLYHVSYDFTRWPVWTSTWRVVGPKKDYRMVSTYKRP</sequence>
<gene>
    <name evidence="2" type="ORF">KIN_29260</name>
</gene>
<keyword evidence="3" id="KW-1185">Reference proteome</keyword>
<dbReference type="EMBL" id="BLJE01000003">
    <property type="protein sequence ID" value="GFE65852.1"/>
    <property type="molecule type" value="Genomic_DNA"/>
</dbReference>
<dbReference type="Proteomes" id="UP000436822">
    <property type="component" value="Unassembled WGS sequence"/>
</dbReference>
<name>A0A6N6JKY5_9RHOB</name>
<dbReference type="InterPro" id="IPR045632">
    <property type="entry name" value="DUF6314"/>
</dbReference>
<protein>
    <recommendedName>
        <fullName evidence="1">DUF6314 domain-containing protein</fullName>
    </recommendedName>
</protein>
<dbReference type="RefSeq" id="WP_159808351.1">
    <property type="nucleotide sequence ID" value="NZ_BLJE01000003.1"/>
</dbReference>
<organism evidence="2 3">
    <name type="scientific">Litoreibacter roseus</name>
    <dbReference type="NCBI Taxonomy" id="2601869"/>
    <lineage>
        <taxon>Bacteria</taxon>
        <taxon>Pseudomonadati</taxon>
        <taxon>Pseudomonadota</taxon>
        <taxon>Alphaproteobacteria</taxon>
        <taxon>Rhodobacterales</taxon>
        <taxon>Roseobacteraceae</taxon>
        <taxon>Litoreibacter</taxon>
    </lineage>
</organism>
<reference evidence="2 3" key="1">
    <citation type="submission" date="2019-12" db="EMBL/GenBank/DDBJ databases">
        <title>Litoreibacter badius sp. nov., a novel bacteriochlorophyll a-containing bacterium in the genus Litoreibacter.</title>
        <authorList>
            <person name="Kanamuro M."/>
            <person name="Takabe Y."/>
            <person name="Mori K."/>
            <person name="Takaichi S."/>
            <person name="Hanada S."/>
        </authorList>
    </citation>
    <scope>NUCLEOTIDE SEQUENCE [LARGE SCALE GENOMIC DNA]</scope>
    <source>
        <strain evidence="2 3">K6</strain>
    </source>
</reference>
<dbReference type="AlphaFoldDB" id="A0A6N6JKY5"/>
<feature type="domain" description="DUF6314" evidence="1">
    <location>
        <begin position="10"/>
        <end position="152"/>
    </location>
</feature>
<dbReference type="OrthoDB" id="7351979at2"/>
<comment type="caution">
    <text evidence="2">The sequence shown here is derived from an EMBL/GenBank/DDBJ whole genome shotgun (WGS) entry which is preliminary data.</text>
</comment>
<proteinExistence type="predicted"/>
<evidence type="ECO:0000313" key="2">
    <source>
        <dbReference type="EMBL" id="GFE65852.1"/>
    </source>
</evidence>
<dbReference type="Pfam" id="PF19834">
    <property type="entry name" value="DUF6314"/>
    <property type="match status" value="1"/>
</dbReference>
<accession>A0A6N6JKY5</accession>
<evidence type="ECO:0000313" key="3">
    <source>
        <dbReference type="Proteomes" id="UP000436822"/>
    </source>
</evidence>
<evidence type="ECO:0000259" key="1">
    <source>
        <dbReference type="Pfam" id="PF19834"/>
    </source>
</evidence>